<dbReference type="OrthoDB" id="4558476at2"/>
<name>A0A4Y3KHK8_9CELL</name>
<protein>
    <recommendedName>
        <fullName evidence="1">DUF5808 domain-containing protein</fullName>
    </recommendedName>
</protein>
<feature type="domain" description="DUF5808" evidence="1">
    <location>
        <begin position="70"/>
        <end position="94"/>
    </location>
</feature>
<evidence type="ECO:0000313" key="3">
    <source>
        <dbReference type="Proteomes" id="UP000320461"/>
    </source>
</evidence>
<evidence type="ECO:0000259" key="1">
    <source>
        <dbReference type="Pfam" id="PF19124"/>
    </source>
</evidence>
<gene>
    <name evidence="2" type="ORF">CGE01nite_03870</name>
</gene>
<proteinExistence type="predicted"/>
<dbReference type="RefSeq" id="WP_048343897.1">
    <property type="nucleotide sequence ID" value="NZ_BJLQ01000003.1"/>
</dbReference>
<dbReference type="Proteomes" id="UP000320461">
    <property type="component" value="Unassembled WGS sequence"/>
</dbReference>
<organism evidence="2 3">
    <name type="scientific">Cellulomonas gelida</name>
    <dbReference type="NCBI Taxonomy" id="1712"/>
    <lineage>
        <taxon>Bacteria</taxon>
        <taxon>Bacillati</taxon>
        <taxon>Actinomycetota</taxon>
        <taxon>Actinomycetes</taxon>
        <taxon>Micrococcales</taxon>
        <taxon>Cellulomonadaceae</taxon>
        <taxon>Cellulomonas</taxon>
    </lineage>
</organism>
<comment type="caution">
    <text evidence="2">The sequence shown here is derived from an EMBL/GenBank/DDBJ whole genome shotgun (WGS) entry which is preliminary data.</text>
</comment>
<dbReference type="EMBL" id="BJLQ01000003">
    <property type="protein sequence ID" value="GEA83136.1"/>
    <property type="molecule type" value="Genomic_DNA"/>
</dbReference>
<dbReference type="Pfam" id="PF19124">
    <property type="entry name" value="DUF5808"/>
    <property type="match status" value="1"/>
</dbReference>
<reference evidence="2 3" key="1">
    <citation type="submission" date="2019-06" db="EMBL/GenBank/DDBJ databases">
        <title>Whole genome shotgun sequence of Cellulomonas gelida NBRC 3748.</title>
        <authorList>
            <person name="Hosoyama A."/>
            <person name="Uohara A."/>
            <person name="Ohji S."/>
            <person name="Ichikawa N."/>
        </authorList>
    </citation>
    <scope>NUCLEOTIDE SEQUENCE [LARGE SCALE GENOMIC DNA]</scope>
    <source>
        <strain evidence="2 3">NBRC 3748</strain>
    </source>
</reference>
<evidence type="ECO:0000313" key="2">
    <source>
        <dbReference type="EMBL" id="GEA83136.1"/>
    </source>
</evidence>
<dbReference type="InterPro" id="IPR043831">
    <property type="entry name" value="DUF5808"/>
</dbReference>
<keyword evidence="3" id="KW-1185">Reference proteome</keyword>
<dbReference type="AlphaFoldDB" id="A0A4Y3KHK8"/>
<accession>A0A4Y3KHK8</accession>
<sequence>MTARGKDSKRQAGVKDVVRAIGVALAVAAVVKELRKPSDERTWHGVVAGFVPYELRPPTIARFRERLWDPDAEHVLGPRVFGVGWTLNLGRVYALVRQAASSSD</sequence>